<keyword evidence="3" id="KW-0121">Carboxypeptidase</keyword>
<sequence>MVARAPSTARSTQGPRWRRSIATVFASTVLVLAPVAGPAWAHPTSPPGDAPAWCRDSGTTAQLDEVISTTLRETGVPGAVVGVWGPHCRYEKAFGVADEATGAPMRTDFYHRIGSETKTFTVTGVLQLVDEGLVGLDDPIGDYVPGVPEGDRITLRQLARMQSGLFNYSEDEQFQLDLVTDPYRPFTPQELLGYAFAHPLDFPPGEGFHYSNTNTILLALVIERVSGLPLHQYIEERVLQPLGLEDTSFPTDNTFPEPHAQGYTRTTLDGSQTVATDWNPSWGWAAGAMISTLDDMRTWARAVATGTLLEPETQAQRLETVTPPGFNPGAGYGLGIFDAEGWIGHNGSLPGYQTLAVYLPERHLTLVVLLNTDEPVPGSNGEAPSSAFGTAITQVISPDHVFDLSPA</sequence>
<dbReference type="PANTHER" id="PTHR46825">
    <property type="entry name" value="D-ALANYL-D-ALANINE-CARBOXYPEPTIDASE/ENDOPEPTIDASE AMPH"/>
    <property type="match status" value="1"/>
</dbReference>
<feature type="signal peptide" evidence="1">
    <location>
        <begin position="1"/>
        <end position="41"/>
    </location>
</feature>
<dbReference type="SUPFAM" id="SSF56601">
    <property type="entry name" value="beta-lactamase/transpeptidase-like"/>
    <property type="match status" value="1"/>
</dbReference>
<evidence type="ECO:0000313" key="4">
    <source>
        <dbReference type="Proteomes" id="UP000199546"/>
    </source>
</evidence>
<dbReference type="STRING" id="1296565.SAMN05660657_04349"/>
<evidence type="ECO:0000313" key="3">
    <source>
        <dbReference type="EMBL" id="SFT97438.1"/>
    </source>
</evidence>
<dbReference type="AlphaFoldDB" id="A0A1I7CDC3"/>
<accession>A0A1I7CDC3</accession>
<dbReference type="OrthoDB" id="5177574at2"/>
<proteinExistence type="predicted"/>
<dbReference type="EMBL" id="FPBA01000020">
    <property type="protein sequence ID" value="SFT97438.1"/>
    <property type="molecule type" value="Genomic_DNA"/>
</dbReference>
<feature type="chain" id="PRO_5011510907" evidence="1">
    <location>
        <begin position="42"/>
        <end position="407"/>
    </location>
</feature>
<dbReference type="GO" id="GO:0004180">
    <property type="term" value="F:carboxypeptidase activity"/>
    <property type="evidence" value="ECO:0007669"/>
    <property type="project" value="UniProtKB-KW"/>
</dbReference>
<reference evidence="4" key="1">
    <citation type="submission" date="2016-10" db="EMBL/GenBank/DDBJ databases">
        <authorList>
            <person name="Varghese N."/>
            <person name="Submissions S."/>
        </authorList>
    </citation>
    <scope>NUCLEOTIDE SEQUENCE [LARGE SCALE GENOMIC DNA]</scope>
    <source>
        <strain evidence="4">DSM 46136</strain>
    </source>
</reference>
<evidence type="ECO:0000256" key="1">
    <source>
        <dbReference type="SAM" id="SignalP"/>
    </source>
</evidence>
<dbReference type="InterPro" id="IPR050491">
    <property type="entry name" value="AmpC-like"/>
</dbReference>
<keyword evidence="1" id="KW-0732">Signal</keyword>
<evidence type="ECO:0000259" key="2">
    <source>
        <dbReference type="Pfam" id="PF00144"/>
    </source>
</evidence>
<name>A0A1I7CDC3_9ACTN</name>
<dbReference type="Proteomes" id="UP000199546">
    <property type="component" value="Unassembled WGS sequence"/>
</dbReference>
<organism evidence="3 4">
    <name type="scientific">Geodermatophilus amargosae</name>
    <dbReference type="NCBI Taxonomy" id="1296565"/>
    <lineage>
        <taxon>Bacteria</taxon>
        <taxon>Bacillati</taxon>
        <taxon>Actinomycetota</taxon>
        <taxon>Actinomycetes</taxon>
        <taxon>Geodermatophilales</taxon>
        <taxon>Geodermatophilaceae</taxon>
        <taxon>Geodermatophilus</taxon>
    </lineage>
</organism>
<protein>
    <submittedName>
        <fullName evidence="3">D-alanyl-D-alanine carboxypeptidase</fullName>
    </submittedName>
</protein>
<dbReference type="PANTHER" id="PTHR46825:SF7">
    <property type="entry name" value="D-ALANYL-D-ALANINE CARBOXYPEPTIDASE"/>
    <property type="match status" value="1"/>
</dbReference>
<keyword evidence="3" id="KW-0645">Protease</keyword>
<feature type="domain" description="Beta-lactamase-related" evidence="2">
    <location>
        <begin position="63"/>
        <end position="378"/>
    </location>
</feature>
<gene>
    <name evidence="3" type="ORF">SAMN05660657_04349</name>
</gene>
<dbReference type="InterPro" id="IPR012338">
    <property type="entry name" value="Beta-lactam/transpept-like"/>
</dbReference>
<keyword evidence="4" id="KW-1185">Reference proteome</keyword>
<dbReference type="InterPro" id="IPR001466">
    <property type="entry name" value="Beta-lactam-related"/>
</dbReference>
<keyword evidence="3" id="KW-0378">Hydrolase</keyword>
<dbReference type="Pfam" id="PF00144">
    <property type="entry name" value="Beta-lactamase"/>
    <property type="match status" value="1"/>
</dbReference>
<dbReference type="Gene3D" id="3.40.710.10">
    <property type="entry name" value="DD-peptidase/beta-lactamase superfamily"/>
    <property type="match status" value="1"/>
</dbReference>